<proteinExistence type="predicted"/>
<dbReference type="AlphaFoldDB" id="A0A0V0U2A7"/>
<dbReference type="EMBL" id="JYDJ01000078">
    <property type="protein sequence ID" value="KRX45324.1"/>
    <property type="molecule type" value="Genomic_DNA"/>
</dbReference>
<accession>A0A0V0U2A7</accession>
<evidence type="ECO:0000313" key="2">
    <source>
        <dbReference type="Proteomes" id="UP000055048"/>
    </source>
</evidence>
<comment type="caution">
    <text evidence="1">The sequence shown here is derived from an EMBL/GenBank/DDBJ whole genome shotgun (WGS) entry which is preliminary data.</text>
</comment>
<evidence type="ECO:0000313" key="1">
    <source>
        <dbReference type="EMBL" id="KRX45324.1"/>
    </source>
</evidence>
<keyword evidence="2" id="KW-1185">Reference proteome</keyword>
<gene>
    <name evidence="1" type="ORF">T05_13369</name>
</gene>
<name>A0A0V0U2A7_9BILA</name>
<sequence length="73" mass="8438">MRSWQGPLCSQLLPFVTETRAGNDKIPTHQLRPKINHYFHIAVSVSASSKDVYWEKKKKKKRGSEKIDRLQGS</sequence>
<dbReference type="Proteomes" id="UP000055048">
    <property type="component" value="Unassembled WGS sequence"/>
</dbReference>
<organism evidence="1 2">
    <name type="scientific">Trichinella murrelli</name>
    <dbReference type="NCBI Taxonomy" id="144512"/>
    <lineage>
        <taxon>Eukaryota</taxon>
        <taxon>Metazoa</taxon>
        <taxon>Ecdysozoa</taxon>
        <taxon>Nematoda</taxon>
        <taxon>Enoplea</taxon>
        <taxon>Dorylaimia</taxon>
        <taxon>Trichinellida</taxon>
        <taxon>Trichinellidae</taxon>
        <taxon>Trichinella</taxon>
    </lineage>
</organism>
<protein>
    <submittedName>
        <fullName evidence="1">Uncharacterized protein</fullName>
    </submittedName>
</protein>
<reference evidence="1 2" key="1">
    <citation type="submission" date="2015-01" db="EMBL/GenBank/DDBJ databases">
        <title>Evolution of Trichinella species and genotypes.</title>
        <authorList>
            <person name="Korhonen P.K."/>
            <person name="Edoardo P."/>
            <person name="Giuseppe L.R."/>
            <person name="Gasser R.B."/>
        </authorList>
    </citation>
    <scope>NUCLEOTIDE SEQUENCE [LARGE SCALE GENOMIC DNA]</scope>
    <source>
        <strain evidence="1">ISS417</strain>
    </source>
</reference>